<dbReference type="InterPro" id="IPR003280">
    <property type="entry name" value="2pore_dom_K_chnl"/>
</dbReference>
<evidence type="ECO:0000256" key="5">
    <source>
        <dbReference type="ARBA" id="ARBA00022958"/>
    </source>
</evidence>
<evidence type="ECO:0000256" key="13">
    <source>
        <dbReference type="ARBA" id="ARBA00044691"/>
    </source>
</evidence>
<comment type="catalytic activity">
    <reaction evidence="13">
        <text>Cs(+)(in) = Cs(+)(out)</text>
        <dbReference type="Rhea" id="RHEA:78555"/>
        <dbReference type="ChEBI" id="CHEBI:49547"/>
    </reaction>
</comment>
<feature type="transmembrane region" description="Helical" evidence="16">
    <location>
        <begin position="317"/>
        <end position="339"/>
    </location>
</feature>
<name>A0ABM5F3L4_9SAUR</name>
<evidence type="ECO:0000256" key="15">
    <source>
        <dbReference type="SAM" id="MobiDB-lite"/>
    </source>
</evidence>
<evidence type="ECO:0000256" key="7">
    <source>
        <dbReference type="ARBA" id="ARBA00023065"/>
    </source>
</evidence>
<keyword evidence="3" id="KW-1003">Cell membrane</keyword>
<dbReference type="GeneID" id="110083354"/>
<dbReference type="Pfam" id="PF07885">
    <property type="entry name" value="Ion_trans_2"/>
    <property type="match status" value="2"/>
</dbReference>
<keyword evidence="2 14" id="KW-0813">Transport</keyword>
<feature type="domain" description="Potassium channel" evidence="17">
    <location>
        <begin position="167"/>
        <end position="222"/>
    </location>
</feature>
<keyword evidence="8 16" id="KW-0472">Membrane</keyword>
<evidence type="ECO:0000256" key="16">
    <source>
        <dbReference type="SAM" id="Phobius"/>
    </source>
</evidence>
<feature type="region of interest" description="Disordered" evidence="15">
    <location>
        <begin position="464"/>
        <end position="513"/>
    </location>
</feature>
<keyword evidence="4 14" id="KW-0812">Transmembrane</keyword>
<keyword evidence="6 16" id="KW-1133">Transmembrane helix</keyword>
<comment type="subcellular location">
    <subcellularLocation>
        <location evidence="1">Cell membrane</location>
        <topology evidence="1">Multi-pass membrane protein</topology>
    </subcellularLocation>
</comment>
<dbReference type="InterPro" id="IPR013099">
    <property type="entry name" value="K_chnl_dom"/>
</dbReference>
<evidence type="ECO:0000256" key="14">
    <source>
        <dbReference type="RuleBase" id="RU003857"/>
    </source>
</evidence>
<dbReference type="SUPFAM" id="SSF81324">
    <property type="entry name" value="Voltage-gated potassium channels"/>
    <property type="match status" value="2"/>
</dbReference>
<dbReference type="RefSeq" id="XP_072839991.1">
    <property type="nucleotide sequence ID" value="XM_072983890.1"/>
</dbReference>
<feature type="compositionally biased region" description="Pro residues" evidence="15">
    <location>
        <begin position="409"/>
        <end position="433"/>
    </location>
</feature>
<evidence type="ECO:0000313" key="19">
    <source>
        <dbReference type="RefSeq" id="XP_072839991.1"/>
    </source>
</evidence>
<dbReference type="PANTHER" id="PTHR11003:SF30">
    <property type="entry name" value="POTASSIUM CHANNEL SUBFAMILY K MEMBER 4"/>
    <property type="match status" value="1"/>
</dbReference>
<evidence type="ECO:0000256" key="1">
    <source>
        <dbReference type="ARBA" id="ARBA00004651"/>
    </source>
</evidence>
<evidence type="ECO:0000256" key="3">
    <source>
        <dbReference type="ARBA" id="ARBA00022475"/>
    </source>
</evidence>
<feature type="transmembrane region" description="Helical" evidence="16">
    <location>
        <begin position="200"/>
        <end position="220"/>
    </location>
</feature>
<proteinExistence type="inferred from homology"/>
<feature type="domain" description="Potassium channel" evidence="17">
    <location>
        <begin position="256"/>
        <end position="340"/>
    </location>
</feature>
<keyword evidence="5" id="KW-0630">Potassium</keyword>
<feature type="region of interest" description="Disordered" evidence="15">
    <location>
        <begin position="389"/>
        <end position="441"/>
    </location>
</feature>
<evidence type="ECO:0000259" key="17">
    <source>
        <dbReference type="Pfam" id="PF07885"/>
    </source>
</evidence>
<evidence type="ECO:0000256" key="10">
    <source>
        <dbReference type="ARBA" id="ARBA00023303"/>
    </source>
</evidence>
<keyword evidence="10 14" id="KW-0407">Ion channel</keyword>
<dbReference type="PANTHER" id="PTHR11003">
    <property type="entry name" value="POTASSIUM CHANNEL, SUBFAMILY K"/>
    <property type="match status" value="1"/>
</dbReference>
<comment type="catalytic activity">
    <reaction evidence="11">
        <text>K(+)(in) = K(+)(out)</text>
        <dbReference type="Rhea" id="RHEA:29463"/>
        <dbReference type="ChEBI" id="CHEBI:29103"/>
    </reaction>
</comment>
<dbReference type="GO" id="GO:0034220">
    <property type="term" value="P:monoatomic ion transmembrane transport"/>
    <property type="evidence" value="ECO:0007669"/>
    <property type="project" value="UniProtKB-KW"/>
</dbReference>
<evidence type="ECO:0000313" key="18">
    <source>
        <dbReference type="Proteomes" id="UP001652642"/>
    </source>
</evidence>
<feature type="transmembrane region" description="Helical" evidence="16">
    <location>
        <begin position="89"/>
        <end position="107"/>
    </location>
</feature>
<evidence type="ECO:0000256" key="11">
    <source>
        <dbReference type="ARBA" id="ARBA00034430"/>
    </source>
</evidence>
<feature type="compositionally biased region" description="Basic residues" evidence="15">
    <location>
        <begin position="478"/>
        <end position="490"/>
    </location>
</feature>
<comment type="similarity">
    <text evidence="14">Belongs to the two pore domain potassium channel (TC 1.A.1.8) family.</text>
</comment>
<organism evidence="18 19">
    <name type="scientific">Pogona vitticeps</name>
    <name type="common">central bearded dragon</name>
    <dbReference type="NCBI Taxonomy" id="103695"/>
    <lineage>
        <taxon>Eukaryota</taxon>
        <taxon>Metazoa</taxon>
        <taxon>Chordata</taxon>
        <taxon>Craniata</taxon>
        <taxon>Vertebrata</taxon>
        <taxon>Euteleostomi</taxon>
        <taxon>Lepidosauria</taxon>
        <taxon>Squamata</taxon>
        <taxon>Bifurcata</taxon>
        <taxon>Unidentata</taxon>
        <taxon>Episquamata</taxon>
        <taxon>Toxicofera</taxon>
        <taxon>Iguania</taxon>
        <taxon>Acrodonta</taxon>
        <taxon>Agamidae</taxon>
        <taxon>Amphibolurinae</taxon>
        <taxon>Pogona</taxon>
    </lineage>
</organism>
<sequence>MCRVSLKGAAVDSVCVCGGRLHLSVQPRASAKGGAAAEKKMNYPPLPMPPAICPPDHHESMPVVCYPSKESILSPRTPEHSAVMRRTTVLALFSVVLVYLVTGAFVFRQLEQPYEMQQQVKIQAYLEQFLKTHQCVPPEDLGELIEHVGEAMGVGVEPALNTSNPNSSHWDMGSAFFFAGTVITTIGFGNISPKTDAGRLFCIFYALAGIPLFGMLLAGVGDHLGSSLRKGIGKVEDIFLKWQVSATIVRILSALLFILFGCLLFVSLPTIIFQRVEGWSLLESVYFVVITLTTIGFGDYVAGDTKSEDYIWYQPLVVVWILLGLAYFASILTMIGNWLRVLSQRTRAEMGDLTAHAASWTGNVASQLRAPNLAFPDKLQRMGTLKGKLSPSAILQPGETQGEALPAPRTEPMPLPPPVPPASLPPPPAPSPSPRVAQPNARHGAVPLRPIDYAGENLAFIDESSDALSDGGPPSARLPRRMRPRARHRANTGEPPGLPMILLSRTRDKGEPV</sequence>
<accession>A0ABM5F3L4</accession>
<reference evidence="19" key="1">
    <citation type="submission" date="2025-08" db="UniProtKB">
        <authorList>
            <consortium name="RefSeq"/>
        </authorList>
    </citation>
    <scope>IDENTIFICATION</scope>
</reference>
<evidence type="ECO:0000256" key="9">
    <source>
        <dbReference type="ARBA" id="ARBA00023157"/>
    </source>
</evidence>
<evidence type="ECO:0000256" key="6">
    <source>
        <dbReference type="ARBA" id="ARBA00022989"/>
    </source>
</evidence>
<keyword evidence="9" id="KW-1015">Disulfide bond</keyword>
<comment type="catalytic activity">
    <reaction evidence="12">
        <text>Rb(+)(in) = Rb(+)(out)</text>
        <dbReference type="Rhea" id="RHEA:78547"/>
        <dbReference type="ChEBI" id="CHEBI:49847"/>
    </reaction>
</comment>
<feature type="transmembrane region" description="Helical" evidence="16">
    <location>
        <begin position="278"/>
        <end position="297"/>
    </location>
</feature>
<keyword evidence="18" id="KW-1185">Reference proteome</keyword>
<dbReference type="PRINTS" id="PR01499">
    <property type="entry name" value="TREKCHANNEL"/>
</dbReference>
<feature type="transmembrane region" description="Helical" evidence="16">
    <location>
        <begin position="170"/>
        <end position="188"/>
    </location>
</feature>
<evidence type="ECO:0000256" key="4">
    <source>
        <dbReference type="ARBA" id="ARBA00022692"/>
    </source>
</evidence>
<evidence type="ECO:0000256" key="2">
    <source>
        <dbReference type="ARBA" id="ARBA00022448"/>
    </source>
</evidence>
<gene>
    <name evidence="19" type="primary">KCNK4</name>
</gene>
<dbReference type="Gene3D" id="1.10.287.70">
    <property type="match status" value="1"/>
</dbReference>
<keyword evidence="7 14" id="KW-0406">Ion transport</keyword>
<evidence type="ECO:0000256" key="12">
    <source>
        <dbReference type="ARBA" id="ARBA00044657"/>
    </source>
</evidence>
<feature type="transmembrane region" description="Helical" evidence="16">
    <location>
        <begin position="240"/>
        <end position="266"/>
    </location>
</feature>
<dbReference type="PRINTS" id="PR01333">
    <property type="entry name" value="2POREKCHANEL"/>
</dbReference>
<evidence type="ECO:0000256" key="8">
    <source>
        <dbReference type="ARBA" id="ARBA00023136"/>
    </source>
</evidence>
<dbReference type="Proteomes" id="UP001652642">
    <property type="component" value="Chromosome 15"/>
</dbReference>
<dbReference type="InterPro" id="IPR003976">
    <property type="entry name" value="2pore_dom_K_chnl_TREK"/>
</dbReference>
<protein>
    <submittedName>
        <fullName evidence="19">Potassium channel subfamily K member 4 isoform X1</fullName>
    </submittedName>
</protein>